<dbReference type="EMBL" id="JAKLTN010000002">
    <property type="protein sequence ID" value="MCG2578050.1"/>
    <property type="molecule type" value="Genomic_DNA"/>
</dbReference>
<keyword evidence="2" id="KW-1185">Reference proteome</keyword>
<accession>A0ABS9K4H3</accession>
<dbReference type="RefSeq" id="WP_275711379.1">
    <property type="nucleotide sequence ID" value="NZ_JAKLTN010000002.1"/>
</dbReference>
<name>A0ABS9K4H3_9RHOO</name>
<reference evidence="1" key="1">
    <citation type="submission" date="2022-01" db="EMBL/GenBank/DDBJ databases">
        <authorList>
            <person name="Jo J.-H."/>
            <person name="Im W.-T."/>
        </authorList>
    </citation>
    <scope>NUCLEOTIDE SEQUENCE</scope>
    <source>
        <strain evidence="1">XY25</strain>
    </source>
</reference>
<protein>
    <submittedName>
        <fullName evidence="1">Uncharacterized protein</fullName>
    </submittedName>
</protein>
<organism evidence="1 2">
    <name type="scientific">Dechloromonas hankyongensis</name>
    <dbReference type="NCBI Taxonomy" id="2908002"/>
    <lineage>
        <taxon>Bacteria</taxon>
        <taxon>Pseudomonadati</taxon>
        <taxon>Pseudomonadota</taxon>
        <taxon>Betaproteobacteria</taxon>
        <taxon>Rhodocyclales</taxon>
        <taxon>Azonexaceae</taxon>
        <taxon>Dechloromonas</taxon>
    </lineage>
</organism>
<sequence>MKRKSGYQSKKIAMTVVAPNERIRRMQSYLARTEEKFKEVLQLTTHLGTEANGVLAGPAKRNKKQFLPFDDE</sequence>
<comment type="caution">
    <text evidence="1">The sequence shown here is derived from an EMBL/GenBank/DDBJ whole genome shotgun (WGS) entry which is preliminary data.</text>
</comment>
<gene>
    <name evidence="1" type="ORF">LZ012_13730</name>
</gene>
<evidence type="ECO:0000313" key="2">
    <source>
        <dbReference type="Proteomes" id="UP001165384"/>
    </source>
</evidence>
<proteinExistence type="predicted"/>
<evidence type="ECO:0000313" key="1">
    <source>
        <dbReference type="EMBL" id="MCG2578050.1"/>
    </source>
</evidence>
<dbReference type="Proteomes" id="UP001165384">
    <property type="component" value="Unassembled WGS sequence"/>
</dbReference>